<name>A0A6I4SUK3_9SPHN</name>
<feature type="signal peptide" evidence="1">
    <location>
        <begin position="1"/>
        <end position="25"/>
    </location>
</feature>
<comment type="caution">
    <text evidence="2">The sequence shown here is derived from an EMBL/GenBank/DDBJ whole genome shotgun (WGS) entry which is preliminary data.</text>
</comment>
<proteinExistence type="predicted"/>
<dbReference type="EMBL" id="WTYM01000039">
    <property type="protein sequence ID" value="MXO59794.1"/>
    <property type="molecule type" value="Genomic_DNA"/>
</dbReference>
<evidence type="ECO:0000313" key="2">
    <source>
        <dbReference type="EMBL" id="MXO59794.1"/>
    </source>
</evidence>
<dbReference type="Proteomes" id="UP000433652">
    <property type="component" value="Unassembled WGS sequence"/>
</dbReference>
<evidence type="ECO:0000313" key="3">
    <source>
        <dbReference type="Proteomes" id="UP000433652"/>
    </source>
</evidence>
<dbReference type="OrthoDB" id="7054794at2"/>
<keyword evidence="3" id="KW-1185">Reference proteome</keyword>
<keyword evidence="1" id="KW-0732">Signal</keyword>
<protein>
    <submittedName>
        <fullName evidence="2">Uncharacterized protein</fullName>
    </submittedName>
</protein>
<reference evidence="2 3" key="1">
    <citation type="submission" date="2019-12" db="EMBL/GenBank/DDBJ databases">
        <title>Genomic-based taxomic classification of the family Erythrobacteraceae.</title>
        <authorList>
            <person name="Xu L."/>
        </authorList>
    </citation>
    <scope>NUCLEOTIDE SEQUENCE [LARGE SCALE GENOMIC DNA]</scope>
    <source>
        <strain evidence="2 3">MCCC 1K01500</strain>
    </source>
</reference>
<feature type="chain" id="PRO_5026168556" evidence="1">
    <location>
        <begin position="26"/>
        <end position="262"/>
    </location>
</feature>
<gene>
    <name evidence="2" type="ORF">GRI89_09605</name>
</gene>
<dbReference type="AlphaFoldDB" id="A0A6I4SUK3"/>
<dbReference type="RefSeq" id="WP_159794578.1">
    <property type="nucleotide sequence ID" value="NZ_WTYM01000039.1"/>
</dbReference>
<organism evidence="2 3">
    <name type="scientific">Croceibacterium salegens</name>
    <dbReference type="NCBI Taxonomy" id="1737568"/>
    <lineage>
        <taxon>Bacteria</taxon>
        <taxon>Pseudomonadati</taxon>
        <taxon>Pseudomonadota</taxon>
        <taxon>Alphaproteobacteria</taxon>
        <taxon>Sphingomonadales</taxon>
        <taxon>Erythrobacteraceae</taxon>
        <taxon>Croceibacterium</taxon>
    </lineage>
</organism>
<accession>A0A6I4SUK3</accession>
<sequence length="262" mass="28869">MGVLVKTLAAALLATALVGAAPATAQEGATEARGEAFDKLPYWPGYWVPVNLLDMPISGIRNDLGKPPGPETDTLGVWAPNIPWNEEGRRRVAENAKTMNARKGKGWSFPTMMTAATPFQVLITPEEVLIINAYNEARHIYTDGRDHPAPEDLWPTTTGNSIGHWEGNTLVIDTIQVTNPNEYFQGAPPLSEEAHYVERIRLDGETLRGQMTIEDPVTLSAPWVSHLAWSRDTGFDRMIQVDWSNDRTGSDGEVNTIEPPKD</sequence>
<evidence type="ECO:0000256" key="1">
    <source>
        <dbReference type="SAM" id="SignalP"/>
    </source>
</evidence>